<dbReference type="RefSeq" id="WP_111897965.1">
    <property type="nucleotide sequence ID" value="NZ_CP033459.1"/>
</dbReference>
<dbReference type="AlphaFoldDB" id="A0A5P8E7H0"/>
<dbReference type="OrthoDB" id="1116060at2"/>
<keyword evidence="1" id="KW-0472">Membrane</keyword>
<feature type="transmembrane region" description="Helical" evidence="1">
    <location>
        <begin position="235"/>
        <end position="254"/>
    </location>
</feature>
<feature type="transmembrane region" description="Helical" evidence="1">
    <location>
        <begin position="152"/>
        <end position="175"/>
    </location>
</feature>
<name>A0A5P8E7H0_9BACT</name>
<feature type="transmembrane region" description="Helical" evidence="1">
    <location>
        <begin position="7"/>
        <end position="29"/>
    </location>
</feature>
<proteinExistence type="predicted"/>
<protein>
    <submittedName>
        <fullName evidence="2">Uncharacterized protein</fullName>
    </submittedName>
</protein>
<keyword evidence="1" id="KW-1133">Transmembrane helix</keyword>
<feature type="transmembrane region" description="Helical" evidence="1">
    <location>
        <begin position="118"/>
        <end position="140"/>
    </location>
</feature>
<dbReference type="Proteomes" id="UP000249375">
    <property type="component" value="Chromosome"/>
</dbReference>
<evidence type="ECO:0000256" key="1">
    <source>
        <dbReference type="SAM" id="Phobius"/>
    </source>
</evidence>
<feature type="transmembrane region" description="Helical" evidence="1">
    <location>
        <begin position="88"/>
        <end position="106"/>
    </location>
</feature>
<dbReference type="KEGG" id="alq:C7Y71_007625"/>
<feature type="transmembrane region" description="Helical" evidence="1">
    <location>
        <begin position="205"/>
        <end position="223"/>
    </location>
</feature>
<accession>A0A5P8E7H0</accession>
<evidence type="ECO:0000313" key="3">
    <source>
        <dbReference type="Proteomes" id="UP000249375"/>
    </source>
</evidence>
<feature type="transmembrane region" description="Helical" evidence="1">
    <location>
        <begin position="284"/>
        <end position="302"/>
    </location>
</feature>
<gene>
    <name evidence="2" type="ORF">C7Y71_007625</name>
</gene>
<feature type="transmembrane region" description="Helical" evidence="1">
    <location>
        <begin position="35"/>
        <end position="54"/>
    </location>
</feature>
<keyword evidence="3" id="KW-1185">Reference proteome</keyword>
<dbReference type="EMBL" id="CP033459">
    <property type="protein sequence ID" value="QFQ12896.1"/>
    <property type="molecule type" value="Genomic_DNA"/>
</dbReference>
<sequence length="305" mass="35094">MRYSIRYAVVNSQITLPVACVIGSMFWLFGDITHWSRWTGWVVTMVTTVAVMEWNHRATLIRQRNRMASTTFIVLMTIAAFLQDWSPAMLATLCFVIANIILCYTFQSRKSQGLAYHAFVVLGIGSLFFPPLLYIIPFMIFSMGIQLRSLTWRSFVATLLGVLTPYWLCFVWHFCMSTTEGAFDFFLAAMAPRGISYAGLTRKEVIVLIFTAIYTSISMLDYIRTYYQDKLQTRMFIYTIFIQNVALLLMIIFLPHHFDGFMRLFIAASAPIIGHHLTLSRGTLVNWYFICTLAIAVILTIYTRV</sequence>
<reference evidence="2 3" key="1">
    <citation type="submission" date="2018-11" db="EMBL/GenBank/DDBJ databases">
        <authorList>
            <person name="Na S.W."/>
            <person name="Baik M."/>
        </authorList>
    </citation>
    <scope>NUCLEOTIDE SEQUENCE [LARGE SCALE GENOMIC DNA]</scope>
    <source>
        <strain evidence="2 3">E39</strain>
    </source>
</reference>
<organism evidence="2 3">
    <name type="scientific">Pseudoprevotella muciniphila</name>
    <dbReference type="NCBI Taxonomy" id="2133944"/>
    <lineage>
        <taxon>Bacteria</taxon>
        <taxon>Pseudomonadati</taxon>
        <taxon>Bacteroidota</taxon>
        <taxon>Bacteroidia</taxon>
        <taxon>Bacteroidales</taxon>
        <taxon>Prevotellaceae</taxon>
        <taxon>Pseudoprevotella</taxon>
    </lineage>
</organism>
<evidence type="ECO:0000313" key="2">
    <source>
        <dbReference type="EMBL" id="QFQ12896.1"/>
    </source>
</evidence>
<keyword evidence="1" id="KW-0812">Transmembrane</keyword>